<evidence type="ECO:0000259" key="10">
    <source>
        <dbReference type="Pfam" id="PF14681"/>
    </source>
</evidence>
<proteinExistence type="inferred from homology"/>
<dbReference type="STRING" id="212818.A0A0D1ZHP0"/>
<dbReference type="SUPFAM" id="SSF53271">
    <property type="entry name" value="PRTase-like"/>
    <property type="match status" value="1"/>
</dbReference>
<evidence type="ECO:0000256" key="2">
    <source>
        <dbReference type="ARBA" id="ARBA00005180"/>
    </source>
</evidence>
<dbReference type="OrthoDB" id="106623at2759"/>
<evidence type="ECO:0000256" key="9">
    <source>
        <dbReference type="ARBA" id="ARBA00023134"/>
    </source>
</evidence>
<dbReference type="VEuPathDB" id="FungiDB:PV10_04561"/>
<organism evidence="11 12">
    <name type="scientific">Exophiala mesophila</name>
    <name type="common">Black yeast-like fungus</name>
    <dbReference type="NCBI Taxonomy" id="212818"/>
    <lineage>
        <taxon>Eukaryota</taxon>
        <taxon>Fungi</taxon>
        <taxon>Dikarya</taxon>
        <taxon>Ascomycota</taxon>
        <taxon>Pezizomycotina</taxon>
        <taxon>Eurotiomycetes</taxon>
        <taxon>Chaetothyriomycetidae</taxon>
        <taxon>Chaetothyriales</taxon>
        <taxon>Herpotrichiellaceae</taxon>
        <taxon>Exophiala</taxon>
    </lineage>
</organism>
<dbReference type="GO" id="GO:0008655">
    <property type="term" value="P:pyrimidine-containing compound salvage"/>
    <property type="evidence" value="ECO:0007669"/>
    <property type="project" value="UniProtKB-ARBA"/>
</dbReference>
<evidence type="ECO:0000256" key="7">
    <source>
        <dbReference type="ARBA" id="ARBA00022679"/>
    </source>
</evidence>
<evidence type="ECO:0000256" key="8">
    <source>
        <dbReference type="ARBA" id="ARBA00022741"/>
    </source>
</evidence>
<reference evidence="11 12" key="1">
    <citation type="submission" date="2015-01" db="EMBL/GenBank/DDBJ databases">
        <title>The Genome Sequence of Exophiala mesophila CBS40295.</title>
        <authorList>
            <consortium name="The Broad Institute Genomics Platform"/>
            <person name="Cuomo C."/>
            <person name="de Hoog S."/>
            <person name="Gorbushina A."/>
            <person name="Stielow B."/>
            <person name="Teixiera M."/>
            <person name="Abouelleil A."/>
            <person name="Chapman S.B."/>
            <person name="Priest M."/>
            <person name="Young S.K."/>
            <person name="Wortman J."/>
            <person name="Nusbaum C."/>
            <person name="Birren B."/>
        </authorList>
    </citation>
    <scope>NUCLEOTIDE SEQUENCE [LARGE SCALE GENOMIC DNA]</scope>
    <source>
        <strain evidence="11 12">CBS 40295</strain>
    </source>
</reference>
<accession>A0A0D1ZHP0</accession>
<protein>
    <recommendedName>
        <fullName evidence="4">uracil phosphoribosyltransferase</fullName>
        <ecNumber evidence="4">2.4.2.9</ecNumber>
    </recommendedName>
</protein>
<dbReference type="EMBL" id="KN847522">
    <property type="protein sequence ID" value="KIV93344.1"/>
    <property type="molecule type" value="Genomic_DNA"/>
</dbReference>
<evidence type="ECO:0000313" key="11">
    <source>
        <dbReference type="EMBL" id="KIV93344.1"/>
    </source>
</evidence>
<dbReference type="NCBIfam" id="NF001097">
    <property type="entry name" value="PRK00129.1"/>
    <property type="match status" value="1"/>
</dbReference>
<keyword evidence="6 11" id="KW-0328">Glycosyltransferase</keyword>
<comment type="similarity">
    <text evidence="3">Belongs to the UPRTase family.</text>
</comment>
<dbReference type="Pfam" id="PF14681">
    <property type="entry name" value="UPRTase"/>
    <property type="match status" value="1"/>
</dbReference>
<dbReference type="InterPro" id="IPR000836">
    <property type="entry name" value="PRTase_dom"/>
</dbReference>
<evidence type="ECO:0000256" key="1">
    <source>
        <dbReference type="ARBA" id="ARBA00001946"/>
    </source>
</evidence>
<dbReference type="RefSeq" id="XP_016224918.1">
    <property type="nucleotide sequence ID" value="XM_016369130.1"/>
</dbReference>
<evidence type="ECO:0000256" key="5">
    <source>
        <dbReference type="ARBA" id="ARBA00022533"/>
    </source>
</evidence>
<name>A0A0D1ZHP0_EXOME</name>
<dbReference type="GO" id="GO:0004845">
    <property type="term" value="F:uracil phosphoribosyltransferase activity"/>
    <property type="evidence" value="ECO:0007669"/>
    <property type="project" value="UniProtKB-EC"/>
</dbReference>
<keyword evidence="9" id="KW-0342">GTP-binding</keyword>
<keyword evidence="8" id="KW-0547">Nucleotide-binding</keyword>
<dbReference type="InterPro" id="IPR029057">
    <property type="entry name" value="PRTase-like"/>
</dbReference>
<comment type="cofactor">
    <cofactor evidence="1">
        <name>Mg(2+)</name>
        <dbReference type="ChEBI" id="CHEBI:18420"/>
    </cofactor>
</comment>
<evidence type="ECO:0000256" key="6">
    <source>
        <dbReference type="ARBA" id="ARBA00022676"/>
    </source>
</evidence>
<comment type="pathway">
    <text evidence="2">Pyrimidine metabolism; UMP biosynthesis via salvage pathway; UMP from uracil: step 1/1.</text>
</comment>
<keyword evidence="12" id="KW-1185">Reference proteome</keyword>
<dbReference type="GO" id="GO:0005525">
    <property type="term" value="F:GTP binding"/>
    <property type="evidence" value="ECO:0007669"/>
    <property type="project" value="UniProtKB-KW"/>
</dbReference>
<evidence type="ECO:0000256" key="4">
    <source>
        <dbReference type="ARBA" id="ARBA00011894"/>
    </source>
</evidence>
<feature type="domain" description="Phosphoribosyltransferase" evidence="10">
    <location>
        <begin position="23"/>
        <end position="225"/>
    </location>
</feature>
<evidence type="ECO:0000256" key="3">
    <source>
        <dbReference type="ARBA" id="ARBA00009516"/>
    </source>
</evidence>
<dbReference type="CDD" id="cd06223">
    <property type="entry name" value="PRTases_typeI"/>
    <property type="match status" value="1"/>
</dbReference>
<dbReference type="FunFam" id="3.40.50.2020:FF:000023">
    <property type="entry name" value="Probable uracil phosphoribosyltransferase"/>
    <property type="match status" value="1"/>
</dbReference>
<evidence type="ECO:0000313" key="12">
    <source>
        <dbReference type="Proteomes" id="UP000054302"/>
    </source>
</evidence>
<dbReference type="Proteomes" id="UP000054302">
    <property type="component" value="Unassembled WGS sequence"/>
</dbReference>
<keyword evidence="7 11" id="KW-0808">Transferase</keyword>
<dbReference type="OMA" id="AGACMEQ"/>
<dbReference type="GeneID" id="27322406"/>
<dbReference type="Gene3D" id="3.40.50.2020">
    <property type="match status" value="1"/>
</dbReference>
<dbReference type="HOGENOM" id="CLU_067096_1_1_1"/>
<dbReference type="AlphaFoldDB" id="A0A0D1ZHP0"/>
<gene>
    <name evidence="11" type="ORF">PV10_04561</name>
</gene>
<sequence length="226" mass="24525">MTAVTLKPACAAQSDNHVLLAPNNQLHSSMTLLRNKETSHRDFVLAFQKVAAQLVAKALDFVPVEVETIVTPTGTSYTGCKQTAKVCGISILRAGASLEDAFRNAYNGPVSFGKLLIQRDEETALPKYLYSKFPSGMSQSIVFLLEPMLATGGSICKAVELVMERGVPESNIVIVNVMSSRFALSVVADRFPQLKIVTAAIDETLNSQKFIEPGLGDFGDRFYCTD</sequence>
<keyword evidence="5" id="KW-0021">Allosteric enzyme</keyword>
<dbReference type="EC" id="2.4.2.9" evidence="4"/>